<keyword evidence="3" id="KW-1185">Reference proteome</keyword>
<reference evidence="2 3" key="1">
    <citation type="submission" date="2019-05" db="EMBL/GenBank/DDBJ databases">
        <title>A comparative analysis of the Nautiliaceae.</title>
        <authorList>
            <person name="Grosche A."/>
            <person name="Smedile F."/>
            <person name="Vetriani C."/>
        </authorList>
    </citation>
    <scope>NUCLEOTIDE SEQUENCE [LARGE SCALE GENOMIC DNA]</scope>
    <source>
        <strain evidence="2 3">TB-2</strain>
    </source>
</reference>
<name>A0ABX5VAF8_9BACT</name>
<dbReference type="Pfam" id="PF18618">
    <property type="entry name" value="HP0268"/>
    <property type="match status" value="1"/>
</dbReference>
<gene>
    <name evidence="2" type="ORF">FE773_08755</name>
</gene>
<dbReference type="InterPro" id="IPR040748">
    <property type="entry name" value="HP0268"/>
</dbReference>
<evidence type="ECO:0000259" key="1">
    <source>
        <dbReference type="Pfam" id="PF18618"/>
    </source>
</evidence>
<feature type="domain" description="HP0268" evidence="1">
    <location>
        <begin position="16"/>
        <end position="76"/>
    </location>
</feature>
<accession>A0ABX5VAF8</accession>
<evidence type="ECO:0000313" key="3">
    <source>
        <dbReference type="Proteomes" id="UP000306825"/>
    </source>
</evidence>
<protein>
    <recommendedName>
        <fullName evidence="1">HP0268 domain-containing protein</fullName>
    </recommendedName>
</protein>
<sequence>MKLKLVGPNNEIIEKTFEEFTKEIKPNSFYYFHKDTSYKDLKDLIDKLEKSGYSVYFREVKFGLDEGAYMYELHII</sequence>
<dbReference type="Proteomes" id="UP000306825">
    <property type="component" value="Chromosome"/>
</dbReference>
<dbReference type="RefSeq" id="WP_138323840.1">
    <property type="nucleotide sequence ID" value="NZ_CP040463.1"/>
</dbReference>
<proteinExistence type="predicted"/>
<evidence type="ECO:0000313" key="2">
    <source>
        <dbReference type="EMBL" id="QCT95278.1"/>
    </source>
</evidence>
<dbReference type="EMBL" id="CP040463">
    <property type="protein sequence ID" value="QCT95278.1"/>
    <property type="molecule type" value="Genomic_DNA"/>
</dbReference>
<organism evidence="2 3">
    <name type="scientific">Caminibacter mediatlanticus TB-2</name>
    <dbReference type="NCBI Taxonomy" id="391592"/>
    <lineage>
        <taxon>Bacteria</taxon>
        <taxon>Pseudomonadati</taxon>
        <taxon>Campylobacterota</taxon>
        <taxon>Epsilonproteobacteria</taxon>
        <taxon>Nautiliales</taxon>
        <taxon>Nautiliaceae</taxon>
        <taxon>Caminibacter</taxon>
    </lineage>
</organism>